<keyword evidence="5" id="KW-0862">Zinc</keyword>
<keyword evidence="7" id="KW-0238">DNA-binding</keyword>
<evidence type="ECO:0000256" key="1">
    <source>
        <dbReference type="ARBA" id="ARBA00004123"/>
    </source>
</evidence>
<evidence type="ECO:0000256" key="7">
    <source>
        <dbReference type="ARBA" id="ARBA00023125"/>
    </source>
</evidence>
<keyword evidence="3" id="KW-0677">Repeat</keyword>
<organism evidence="12 13">
    <name type="scientific">Chironomus riparius</name>
    <dbReference type="NCBI Taxonomy" id="315576"/>
    <lineage>
        <taxon>Eukaryota</taxon>
        <taxon>Metazoa</taxon>
        <taxon>Ecdysozoa</taxon>
        <taxon>Arthropoda</taxon>
        <taxon>Hexapoda</taxon>
        <taxon>Insecta</taxon>
        <taxon>Pterygota</taxon>
        <taxon>Neoptera</taxon>
        <taxon>Endopterygota</taxon>
        <taxon>Diptera</taxon>
        <taxon>Nematocera</taxon>
        <taxon>Chironomoidea</taxon>
        <taxon>Chironomidae</taxon>
        <taxon>Chironominae</taxon>
        <taxon>Chironomus</taxon>
    </lineage>
</organism>
<dbReference type="InterPro" id="IPR013087">
    <property type="entry name" value="Znf_C2H2_type"/>
</dbReference>
<dbReference type="GO" id="GO:0005634">
    <property type="term" value="C:nucleus"/>
    <property type="evidence" value="ECO:0007669"/>
    <property type="project" value="UniProtKB-SubCell"/>
</dbReference>
<dbReference type="SUPFAM" id="SSF57667">
    <property type="entry name" value="beta-beta-alpha zinc fingers"/>
    <property type="match status" value="2"/>
</dbReference>
<reference evidence="12" key="1">
    <citation type="submission" date="2022-01" db="EMBL/GenBank/DDBJ databases">
        <authorList>
            <person name="King R."/>
        </authorList>
    </citation>
    <scope>NUCLEOTIDE SEQUENCE</scope>
</reference>
<gene>
    <name evidence="12" type="ORF">CHIRRI_LOCUS2996</name>
</gene>
<dbReference type="FunFam" id="3.30.160.60:FF:000100">
    <property type="entry name" value="Zinc finger 45-like"/>
    <property type="match status" value="1"/>
</dbReference>
<dbReference type="Proteomes" id="UP001153620">
    <property type="component" value="Chromosome 1"/>
</dbReference>
<dbReference type="PANTHER" id="PTHR16515:SF49">
    <property type="entry name" value="GASTRULA ZINC FINGER PROTEIN XLCGF49.1-LIKE-RELATED"/>
    <property type="match status" value="1"/>
</dbReference>
<feature type="domain" description="C2H2-type" evidence="11">
    <location>
        <begin position="84"/>
        <end position="108"/>
    </location>
</feature>
<evidence type="ECO:0000256" key="5">
    <source>
        <dbReference type="ARBA" id="ARBA00022833"/>
    </source>
</evidence>
<keyword evidence="13" id="KW-1185">Reference proteome</keyword>
<keyword evidence="6" id="KW-0805">Transcription regulation</keyword>
<sequence length="420" mass="49009">MKEIKNIKEEEELIITENIEIDPKDEVFDETINTTRSAAEVCDLDDFVDLVDLTSDDLIGAIDLTDIEGEIEIIEENIDPNVNLRCELCQTSFATVSSMYRHLRSKRHKLFEAAMFRTNKPDLFGMHTKREKTIQDIQSEMYNDSVINHQNFSARLYQFDTNNNHQLNNPGNGYLLVPSPQFNINKDPVTGHQTFPVHPHQFQMNYNHQTLKSKTFQLKSPEIGHQFVPSPQSQFKTHKVPVTGHSNNHQIAQLTPVHLNDSRIGHQTFPASPFQFQFEKNPAIDHQISQKETPFNFKIENEQNQYKIVVETIKQEGVDINTPNIHDITSQPIQHQSRRKAFICTQCMKNFSSISNLNRHTNLHLPDDIFKCPTCPKTFKQKEYWKKHSFSCRMRPEKTRRMPAKYFNLMFEYKTDNNES</sequence>
<dbReference type="OrthoDB" id="8113227at2759"/>
<reference evidence="12" key="2">
    <citation type="submission" date="2022-10" db="EMBL/GenBank/DDBJ databases">
        <authorList>
            <consortium name="ENA_rothamsted_submissions"/>
            <consortium name="culmorum"/>
            <person name="King R."/>
        </authorList>
    </citation>
    <scope>NUCLEOTIDE SEQUENCE</scope>
</reference>
<dbReference type="GO" id="GO:0008270">
    <property type="term" value="F:zinc ion binding"/>
    <property type="evidence" value="ECO:0007669"/>
    <property type="project" value="UniProtKB-KW"/>
</dbReference>
<dbReference type="InterPro" id="IPR036236">
    <property type="entry name" value="Znf_C2H2_sf"/>
</dbReference>
<dbReference type="InterPro" id="IPR050331">
    <property type="entry name" value="Zinc_finger"/>
</dbReference>
<dbReference type="AlphaFoldDB" id="A0A9N9RPH0"/>
<evidence type="ECO:0000313" key="12">
    <source>
        <dbReference type="EMBL" id="CAG9800043.1"/>
    </source>
</evidence>
<feature type="domain" description="C2H2-type" evidence="11">
    <location>
        <begin position="342"/>
        <end position="369"/>
    </location>
</feature>
<evidence type="ECO:0000259" key="11">
    <source>
        <dbReference type="PROSITE" id="PS50157"/>
    </source>
</evidence>
<dbReference type="PROSITE" id="PS50157">
    <property type="entry name" value="ZINC_FINGER_C2H2_2"/>
    <property type="match status" value="2"/>
</dbReference>
<accession>A0A9N9RPH0</accession>
<evidence type="ECO:0000256" key="8">
    <source>
        <dbReference type="ARBA" id="ARBA00023163"/>
    </source>
</evidence>
<keyword evidence="8" id="KW-0804">Transcription</keyword>
<dbReference type="PROSITE" id="PS00028">
    <property type="entry name" value="ZINC_FINGER_C2H2_1"/>
    <property type="match status" value="2"/>
</dbReference>
<evidence type="ECO:0000256" key="3">
    <source>
        <dbReference type="ARBA" id="ARBA00022737"/>
    </source>
</evidence>
<dbReference type="Pfam" id="PF00096">
    <property type="entry name" value="zf-C2H2"/>
    <property type="match status" value="2"/>
</dbReference>
<evidence type="ECO:0000256" key="10">
    <source>
        <dbReference type="PROSITE-ProRule" id="PRU00042"/>
    </source>
</evidence>
<comment type="subcellular location">
    <subcellularLocation>
        <location evidence="1">Nucleus</location>
    </subcellularLocation>
</comment>
<keyword evidence="2" id="KW-0479">Metal-binding</keyword>
<keyword evidence="9" id="KW-0539">Nucleus</keyword>
<protein>
    <recommendedName>
        <fullName evidence="11">C2H2-type domain-containing protein</fullName>
    </recommendedName>
</protein>
<evidence type="ECO:0000256" key="4">
    <source>
        <dbReference type="ARBA" id="ARBA00022771"/>
    </source>
</evidence>
<dbReference type="EMBL" id="OU895877">
    <property type="protein sequence ID" value="CAG9800043.1"/>
    <property type="molecule type" value="Genomic_DNA"/>
</dbReference>
<evidence type="ECO:0000256" key="2">
    <source>
        <dbReference type="ARBA" id="ARBA00022723"/>
    </source>
</evidence>
<dbReference type="GO" id="GO:0003677">
    <property type="term" value="F:DNA binding"/>
    <property type="evidence" value="ECO:0007669"/>
    <property type="project" value="UniProtKB-KW"/>
</dbReference>
<proteinExistence type="predicted"/>
<evidence type="ECO:0000313" key="13">
    <source>
        <dbReference type="Proteomes" id="UP001153620"/>
    </source>
</evidence>
<dbReference type="PANTHER" id="PTHR16515">
    <property type="entry name" value="PR DOMAIN ZINC FINGER PROTEIN"/>
    <property type="match status" value="1"/>
</dbReference>
<dbReference type="SMART" id="SM00355">
    <property type="entry name" value="ZnF_C2H2"/>
    <property type="match status" value="3"/>
</dbReference>
<dbReference type="Pfam" id="PF12874">
    <property type="entry name" value="zf-met"/>
    <property type="match status" value="1"/>
</dbReference>
<evidence type="ECO:0000256" key="9">
    <source>
        <dbReference type="ARBA" id="ARBA00023242"/>
    </source>
</evidence>
<dbReference type="Gene3D" id="3.30.160.60">
    <property type="entry name" value="Classic Zinc Finger"/>
    <property type="match status" value="2"/>
</dbReference>
<evidence type="ECO:0000256" key="6">
    <source>
        <dbReference type="ARBA" id="ARBA00023015"/>
    </source>
</evidence>
<keyword evidence="4 10" id="KW-0863">Zinc-finger</keyword>
<dbReference type="GO" id="GO:0010468">
    <property type="term" value="P:regulation of gene expression"/>
    <property type="evidence" value="ECO:0007669"/>
    <property type="project" value="TreeGrafter"/>
</dbReference>
<name>A0A9N9RPH0_9DIPT</name>